<evidence type="ECO:0000256" key="2">
    <source>
        <dbReference type="ARBA" id="ARBA00004922"/>
    </source>
</evidence>
<keyword evidence="13" id="KW-1185">Reference proteome</keyword>
<keyword evidence="6 11" id="KW-0812">Transmembrane</keyword>
<gene>
    <name evidence="12" type="ORF">Malapachy_0669</name>
</gene>
<accession>A0A0M9VPL7</accession>
<keyword evidence="5 11" id="KW-0808">Transferase</keyword>
<evidence type="ECO:0000256" key="11">
    <source>
        <dbReference type="RuleBase" id="RU363110"/>
    </source>
</evidence>
<dbReference type="PANTHER" id="PTHR12413">
    <property type="entry name" value="DOLICHYL GLYCOSYLTRANSFERASE"/>
    <property type="match status" value="1"/>
</dbReference>
<dbReference type="GO" id="GO:0006487">
    <property type="term" value="P:protein N-linked glycosylation"/>
    <property type="evidence" value="ECO:0007669"/>
    <property type="project" value="TreeGrafter"/>
</dbReference>
<dbReference type="VEuPathDB" id="FungiDB:Malapachy_0669"/>
<evidence type="ECO:0000256" key="1">
    <source>
        <dbReference type="ARBA" id="ARBA00004477"/>
    </source>
</evidence>
<evidence type="ECO:0000313" key="12">
    <source>
        <dbReference type="EMBL" id="KOS14593.1"/>
    </source>
</evidence>
<keyword evidence="8 11" id="KW-1133">Transmembrane helix</keyword>
<feature type="transmembrane region" description="Helical" evidence="11">
    <location>
        <begin position="184"/>
        <end position="201"/>
    </location>
</feature>
<evidence type="ECO:0000313" key="13">
    <source>
        <dbReference type="Proteomes" id="UP000037751"/>
    </source>
</evidence>
<comment type="subcellular location">
    <subcellularLocation>
        <location evidence="1 11">Endoplasmic reticulum membrane</location>
        <topology evidence="1 11">Multi-pass membrane protein</topology>
    </subcellularLocation>
</comment>
<dbReference type="UniPathway" id="UPA00378"/>
<dbReference type="EC" id="2.4.1.-" evidence="11"/>
<dbReference type="STRING" id="77020.A0A0M9VPL7"/>
<comment type="caution">
    <text evidence="12">The sequence shown here is derived from an EMBL/GenBank/DDBJ whole genome shotgun (WGS) entry which is preliminary data.</text>
</comment>
<feature type="transmembrane region" description="Helical" evidence="11">
    <location>
        <begin position="381"/>
        <end position="402"/>
    </location>
</feature>
<dbReference type="GeneID" id="28727059"/>
<dbReference type="EMBL" id="LGAV01000003">
    <property type="protein sequence ID" value="KOS14593.1"/>
    <property type="molecule type" value="Genomic_DNA"/>
</dbReference>
<feature type="transmembrane region" description="Helical" evidence="11">
    <location>
        <begin position="447"/>
        <end position="469"/>
    </location>
</feature>
<dbReference type="AlphaFoldDB" id="A0A0M9VPL7"/>
<feature type="transmembrane region" description="Helical" evidence="11">
    <location>
        <begin position="481"/>
        <end position="501"/>
    </location>
</feature>
<keyword evidence="7 11" id="KW-0256">Endoplasmic reticulum</keyword>
<comment type="catalytic activity">
    <reaction evidence="10">
        <text>an alpha-D-Glc-(1-&gt;3)-alpha-D-Man-(1-&gt;2)-alpha-D-Man-(1-&gt;2)-alpha-D-Man-(1-&gt;3)-[alpha-D-Man-(1-&gt;2)-alpha-D-Man-(1-&gt;3)-[alpha-D-Man-(1-&gt;2)-alpha-D-Man-(1-&gt;6)]-alpha-D-Man-(1-&gt;6)]-beta-D-Man-(1-&gt;4)-beta-D-GlcNAc-(1-&gt;4)-alpha-D-GlcNAc-diphospho-di-trans,poly-cis-dolichol + a di-trans,poly-cis-dolichyl beta-D-glucosyl phosphate = an alpha-D-Glc-(1-&gt;3)-alpha-D-Glc-(1-&gt;3)-alpha-D-Man-(1-&gt;2)-alpha-D-Man-(1-&gt;2)-alpha-D-Man-(1-&gt;3)-[alpha-D-Man-(1-&gt;2)-alpha-D-Man-(1-&gt;3)-[alpha-D-Man-(1-&gt;2)-alpha-D-Man-(1-&gt;6)]-alpha-D-Man-(1-&gt;6)]-beta-D-Man-(1-&gt;4)-beta-D-GlcNAc-(1-&gt;4)-alpha-D-GlcNAc-diphospho-di-trans,poly-cis-dolichol + a di-trans,poly-cis-dolichyl phosphate + H(+)</text>
        <dbReference type="Rhea" id="RHEA:31307"/>
        <dbReference type="Rhea" id="RHEA-COMP:19498"/>
        <dbReference type="Rhea" id="RHEA-COMP:19502"/>
        <dbReference type="Rhea" id="RHEA-COMP:19521"/>
        <dbReference type="Rhea" id="RHEA-COMP:19522"/>
        <dbReference type="ChEBI" id="CHEBI:15378"/>
        <dbReference type="ChEBI" id="CHEBI:57525"/>
        <dbReference type="ChEBI" id="CHEBI:57683"/>
        <dbReference type="ChEBI" id="CHEBI:132521"/>
        <dbReference type="ChEBI" id="CHEBI:132522"/>
        <dbReference type="EC" id="2.4.1.265"/>
    </reaction>
    <physiologicalReaction direction="left-to-right" evidence="10">
        <dbReference type="Rhea" id="RHEA:31308"/>
    </physiologicalReaction>
</comment>
<protein>
    <recommendedName>
        <fullName evidence="11">Alpha-1,3-glucosyltransferase</fullName>
        <ecNumber evidence="11">2.4.1.-</ecNumber>
    </recommendedName>
</protein>
<name>A0A0M9VPL7_9BASI</name>
<evidence type="ECO:0000256" key="9">
    <source>
        <dbReference type="ARBA" id="ARBA00023136"/>
    </source>
</evidence>
<feature type="transmembrane region" description="Helical" evidence="11">
    <location>
        <begin position="148"/>
        <end position="164"/>
    </location>
</feature>
<dbReference type="GO" id="GO:0005789">
    <property type="term" value="C:endoplasmic reticulum membrane"/>
    <property type="evidence" value="ECO:0007669"/>
    <property type="project" value="UniProtKB-SubCell"/>
</dbReference>
<feature type="transmembrane region" description="Helical" evidence="11">
    <location>
        <begin position="307"/>
        <end position="329"/>
    </location>
</feature>
<feature type="transmembrane region" description="Helical" evidence="11">
    <location>
        <begin position="269"/>
        <end position="287"/>
    </location>
</feature>
<dbReference type="InterPro" id="IPR004856">
    <property type="entry name" value="Glyco_trans_ALG6/ALG8"/>
</dbReference>
<evidence type="ECO:0000256" key="8">
    <source>
        <dbReference type="ARBA" id="ARBA00022989"/>
    </source>
</evidence>
<dbReference type="Proteomes" id="UP000037751">
    <property type="component" value="Unassembled WGS sequence"/>
</dbReference>
<sequence>MEVAGRTALVLGTVVKLLLWPAYHSTDMEVHRNWLAITYSLPLREWYIDATSPWTLDYPPFFAYFSWVLAQPAAWLDPVIVDVKRGLEYAAWSCKAYMRFTVLATESVLGVALYLLVGQATEPGQQLMLYSVLLHPGLLMVDHIHFQYNGFLFGVLFLALWAAQTQRPLLCAWLFASLLQYKHLFIYIAPAFTIYLLRAYLFPTLPTSPAALSAALDRTIKLGTATLTPFALSLLPFVWDALGTSISPSQVLTAMWARLFPFDRGLMHAYWAPNVWALYAAFDRVLLRWQGRVLASTSRGMVGDTVFGVLPTVPPLTCFALALSCILVYLGPVWRTPNFTTLLGCVTLCAMTSFAVGWHVHEKAILMAVLPLSLLAHRSYAYWRTYQLLTAVSIVSLFPLLFTHFETPIKLIYAAVWYVIVVRGMSRRVLRPMPSNLGEIVHFAESAYLRGLVGLVVLTNIVVPLWQGLAPSTLSLAHRYAFLPLMLTSVYCALGFVYGWLRLSMLYLQE</sequence>
<evidence type="ECO:0000256" key="10">
    <source>
        <dbReference type="ARBA" id="ARBA00047346"/>
    </source>
</evidence>
<evidence type="ECO:0000256" key="6">
    <source>
        <dbReference type="ARBA" id="ARBA00022692"/>
    </source>
</evidence>
<feature type="transmembrane region" description="Helical" evidence="11">
    <location>
        <begin position="100"/>
        <end position="117"/>
    </location>
</feature>
<feature type="transmembrane region" description="Helical" evidence="11">
    <location>
        <begin position="408"/>
        <end position="426"/>
    </location>
</feature>
<dbReference type="GO" id="GO:0042283">
    <property type="term" value="F:dolichyl pyrophosphate Glc1Man9GlcNAc2 alpha-1,3-glucosyltransferase activity"/>
    <property type="evidence" value="ECO:0007669"/>
    <property type="project" value="UniProtKB-EC"/>
</dbReference>
<dbReference type="RefSeq" id="XP_017992225.1">
    <property type="nucleotide sequence ID" value="XM_018135184.1"/>
</dbReference>
<feature type="transmembrane region" description="Helical" evidence="11">
    <location>
        <begin position="61"/>
        <end position="80"/>
    </location>
</feature>
<evidence type="ECO:0000256" key="3">
    <source>
        <dbReference type="ARBA" id="ARBA00008715"/>
    </source>
</evidence>
<dbReference type="OrthoDB" id="1689333at2759"/>
<evidence type="ECO:0000256" key="4">
    <source>
        <dbReference type="ARBA" id="ARBA00022676"/>
    </source>
</evidence>
<comment type="similarity">
    <text evidence="3 11">Belongs to the ALG6/ALG8 glucosyltransferase family.</text>
</comment>
<organism evidence="12 13">
    <name type="scientific">Malassezia pachydermatis</name>
    <dbReference type="NCBI Taxonomy" id="77020"/>
    <lineage>
        <taxon>Eukaryota</taxon>
        <taxon>Fungi</taxon>
        <taxon>Dikarya</taxon>
        <taxon>Basidiomycota</taxon>
        <taxon>Ustilaginomycotina</taxon>
        <taxon>Malasseziomycetes</taxon>
        <taxon>Malasseziales</taxon>
        <taxon>Malasseziaceae</taxon>
        <taxon>Malassezia</taxon>
    </lineage>
</organism>
<proteinExistence type="inferred from homology"/>
<keyword evidence="4 11" id="KW-0328">Glycosyltransferase</keyword>
<evidence type="ECO:0000256" key="5">
    <source>
        <dbReference type="ARBA" id="ARBA00022679"/>
    </source>
</evidence>
<dbReference type="Pfam" id="PF03155">
    <property type="entry name" value="Alg6_Alg8"/>
    <property type="match status" value="1"/>
</dbReference>
<evidence type="ECO:0000256" key="7">
    <source>
        <dbReference type="ARBA" id="ARBA00022824"/>
    </source>
</evidence>
<feature type="transmembrane region" description="Helical" evidence="11">
    <location>
        <begin position="341"/>
        <end position="360"/>
    </location>
</feature>
<dbReference type="PANTHER" id="PTHR12413:SF2">
    <property type="entry name" value="DOLICHYL PYROPHOSPHATE GLC1MAN9GLCNAC2 ALPHA-1,3-GLUCOSYLTRANSFERASE-RELATED"/>
    <property type="match status" value="1"/>
</dbReference>
<keyword evidence="9 11" id="KW-0472">Membrane</keyword>
<comment type="pathway">
    <text evidence="2 11">Protein modification; protein glycosylation.</text>
</comment>
<reference evidence="12 13" key="1">
    <citation type="submission" date="2015-07" db="EMBL/GenBank/DDBJ databases">
        <title>Draft Genome Sequence of Malassezia furfur CBS1878 and Malassezia pachydermatis CBS1879.</title>
        <authorList>
            <person name="Triana S."/>
            <person name="Ohm R."/>
            <person name="Gonzalez A."/>
            <person name="DeCock H."/>
            <person name="Restrepo S."/>
            <person name="Celis A."/>
        </authorList>
    </citation>
    <scope>NUCLEOTIDE SEQUENCE [LARGE SCALE GENOMIC DNA]</scope>
    <source>
        <strain evidence="12 13">CBS 1879</strain>
    </source>
</reference>